<dbReference type="EMBL" id="JARPYT010000002">
    <property type="protein sequence ID" value="MDT2636226.1"/>
    <property type="molecule type" value="Genomic_DNA"/>
</dbReference>
<evidence type="ECO:0000313" key="3">
    <source>
        <dbReference type="Proteomes" id="UP001245561"/>
    </source>
</evidence>
<dbReference type="AlphaFoldDB" id="A0AAW8TKG4"/>
<feature type="transmembrane region" description="Helical" evidence="1">
    <location>
        <begin position="55"/>
        <end position="71"/>
    </location>
</feature>
<accession>A0AAW8TKG4</accession>
<gene>
    <name evidence="2" type="ORF">P7D36_01695</name>
</gene>
<protein>
    <submittedName>
        <fullName evidence="2">Uncharacterized protein</fullName>
    </submittedName>
</protein>
<evidence type="ECO:0000256" key="1">
    <source>
        <dbReference type="SAM" id="Phobius"/>
    </source>
</evidence>
<name>A0AAW8TKG4_9ENTE</name>
<keyword evidence="1" id="KW-1133">Transmembrane helix</keyword>
<sequence>MIYDDNFYTGLLADLSNVATEASKSNQQVGFLVGPNLIFGDVIDDEDERLTNTDAVAGSSIILLAAANVIGSRRKMIEKKFNKEQKQELEPVYTYLNNVTIHSTSNNKSIHLDDFALRISSIDGMFVGSIDSLSER</sequence>
<evidence type="ECO:0000313" key="2">
    <source>
        <dbReference type="EMBL" id="MDT2636226.1"/>
    </source>
</evidence>
<proteinExistence type="predicted"/>
<organism evidence="2 3">
    <name type="scientific">Enterococcus dongliensis</name>
    <dbReference type="NCBI Taxonomy" id="2559925"/>
    <lineage>
        <taxon>Bacteria</taxon>
        <taxon>Bacillati</taxon>
        <taxon>Bacillota</taxon>
        <taxon>Bacilli</taxon>
        <taxon>Lactobacillales</taxon>
        <taxon>Enterococcaceae</taxon>
        <taxon>Enterococcus</taxon>
    </lineage>
</organism>
<dbReference type="RefSeq" id="WP_311800536.1">
    <property type="nucleotide sequence ID" value="NZ_JARPYS010000077.1"/>
</dbReference>
<comment type="caution">
    <text evidence="2">The sequence shown here is derived from an EMBL/GenBank/DDBJ whole genome shotgun (WGS) entry which is preliminary data.</text>
</comment>
<dbReference type="Proteomes" id="UP001245561">
    <property type="component" value="Unassembled WGS sequence"/>
</dbReference>
<keyword evidence="1" id="KW-0812">Transmembrane</keyword>
<keyword evidence="1" id="KW-0472">Membrane</keyword>
<reference evidence="2" key="1">
    <citation type="submission" date="2023-03" db="EMBL/GenBank/DDBJ databases">
        <authorList>
            <person name="Shen W."/>
            <person name="Cai J."/>
        </authorList>
    </citation>
    <scope>NUCLEOTIDE SEQUENCE</scope>
    <source>
        <strain evidence="2">P55-2</strain>
    </source>
</reference>